<feature type="compositionally biased region" description="Low complexity" evidence="1">
    <location>
        <begin position="220"/>
        <end position="239"/>
    </location>
</feature>
<keyword evidence="2" id="KW-1133">Transmembrane helix</keyword>
<evidence type="ECO:0000313" key="3">
    <source>
        <dbReference type="EMBL" id="MCC2190692.1"/>
    </source>
</evidence>
<feature type="compositionally biased region" description="Low complexity" evidence="1">
    <location>
        <begin position="162"/>
        <end position="197"/>
    </location>
</feature>
<dbReference type="RefSeq" id="WP_227615747.1">
    <property type="nucleotide sequence ID" value="NZ_JAJEPR010000025.1"/>
</dbReference>
<proteinExistence type="predicted"/>
<keyword evidence="2" id="KW-0472">Membrane</keyword>
<keyword evidence="4" id="KW-1185">Reference proteome</keyword>
<feature type="transmembrane region" description="Helical" evidence="2">
    <location>
        <begin position="59"/>
        <end position="85"/>
    </location>
</feature>
<evidence type="ECO:0000256" key="2">
    <source>
        <dbReference type="SAM" id="Phobius"/>
    </source>
</evidence>
<dbReference type="EMBL" id="JAJEPR010000025">
    <property type="protein sequence ID" value="MCC2190692.1"/>
    <property type="molecule type" value="Genomic_DNA"/>
</dbReference>
<evidence type="ECO:0000313" key="4">
    <source>
        <dbReference type="Proteomes" id="UP001197875"/>
    </source>
</evidence>
<feature type="compositionally biased region" description="Basic and acidic residues" evidence="1">
    <location>
        <begin position="135"/>
        <end position="153"/>
    </location>
</feature>
<dbReference type="Proteomes" id="UP001197875">
    <property type="component" value="Unassembled WGS sequence"/>
</dbReference>
<reference evidence="3 4" key="1">
    <citation type="submission" date="2021-10" db="EMBL/GenBank/DDBJ databases">
        <title>Anaerobic single-cell dispensing facilitates the cultivation of human gut bacteria.</title>
        <authorList>
            <person name="Afrizal A."/>
        </authorList>
    </citation>
    <scope>NUCLEOTIDE SEQUENCE [LARGE SCALE GENOMIC DNA]</scope>
    <source>
        <strain evidence="3 4">CLA-AA-H277</strain>
    </source>
</reference>
<accession>A0AAE3J773</accession>
<organism evidence="3 4">
    <name type="scientific">Fusicatenibacter faecihominis</name>
    <dbReference type="NCBI Taxonomy" id="2881276"/>
    <lineage>
        <taxon>Bacteria</taxon>
        <taxon>Bacillati</taxon>
        <taxon>Bacillota</taxon>
        <taxon>Clostridia</taxon>
        <taxon>Lachnospirales</taxon>
        <taxon>Lachnospiraceae</taxon>
        <taxon>Fusicatenibacter</taxon>
    </lineage>
</organism>
<protein>
    <submittedName>
        <fullName evidence="3">Uncharacterized protein</fullName>
    </submittedName>
</protein>
<feature type="transmembrane region" description="Helical" evidence="2">
    <location>
        <begin position="15"/>
        <end position="38"/>
    </location>
</feature>
<name>A0AAE3J773_9FIRM</name>
<dbReference type="AlphaFoldDB" id="A0AAE3J773"/>
<keyword evidence="2" id="KW-0812">Transmembrane</keyword>
<sequence>MGFTGGYYTGGGNSAGTVMAILLLLAVVLTVLAFIFIVPENRREKLSAFGKFLHDTCNFNYLLIEKILQALYIFLTVFAILMGLYTLVHNFWVGLALTIIMPIAIRLIYEFLMMAVLLLKHVIMIDNKLKNQNTVDKKPKTADPEFISREPKKPSPTPAPAKPAVKKAAPATKPAAEKTAPAAKPAAKPAPKAAPVKAETETPVKTAPVKKTVPTETASEAPVKKAPAKPVVEKAAPAETASEPVSAPVKTEAPASPKARFCTECGSPLDENGKCPNCSK</sequence>
<comment type="caution">
    <text evidence="3">The sequence shown here is derived from an EMBL/GenBank/DDBJ whole genome shotgun (WGS) entry which is preliminary data.</text>
</comment>
<evidence type="ECO:0000256" key="1">
    <source>
        <dbReference type="SAM" id="MobiDB-lite"/>
    </source>
</evidence>
<feature type="region of interest" description="Disordered" evidence="1">
    <location>
        <begin position="134"/>
        <end position="259"/>
    </location>
</feature>
<feature type="transmembrane region" description="Helical" evidence="2">
    <location>
        <begin position="91"/>
        <end position="119"/>
    </location>
</feature>
<gene>
    <name evidence="3" type="ORF">LKD71_12945</name>
</gene>